<dbReference type="FunCoup" id="D8SNP2">
    <property type="interactions" value="172"/>
</dbReference>
<dbReference type="KEGG" id="smo:SELMODRAFT_234652"/>
<dbReference type="HOGENOM" id="CLU_008926_1_4_1"/>
<organism evidence="17">
    <name type="scientific">Selaginella moellendorffii</name>
    <name type="common">Spikemoss</name>
    <dbReference type="NCBI Taxonomy" id="88036"/>
    <lineage>
        <taxon>Eukaryota</taxon>
        <taxon>Viridiplantae</taxon>
        <taxon>Streptophyta</taxon>
        <taxon>Embryophyta</taxon>
        <taxon>Tracheophyta</taxon>
        <taxon>Lycopodiopsida</taxon>
        <taxon>Selaginellales</taxon>
        <taxon>Selaginellaceae</taxon>
        <taxon>Selaginella</taxon>
    </lineage>
</organism>
<dbReference type="GO" id="GO:0030246">
    <property type="term" value="F:carbohydrate binding"/>
    <property type="evidence" value="ECO:0007669"/>
    <property type="project" value="InterPro"/>
</dbReference>
<evidence type="ECO:0000256" key="10">
    <source>
        <dbReference type="ARBA" id="ARBA00023295"/>
    </source>
</evidence>
<evidence type="ECO:0000313" key="16">
    <source>
        <dbReference type="EMBL" id="EFJ13916.1"/>
    </source>
</evidence>
<accession>D8SNP2</accession>
<evidence type="ECO:0000259" key="15">
    <source>
        <dbReference type="SMART" id="SM01063"/>
    </source>
</evidence>
<dbReference type="GO" id="GO:0030245">
    <property type="term" value="P:cellulose catabolic process"/>
    <property type="evidence" value="ECO:0007669"/>
    <property type="project" value="UniProtKB-KW"/>
</dbReference>
<dbReference type="GO" id="GO:0005576">
    <property type="term" value="C:extracellular region"/>
    <property type="evidence" value="ECO:0007669"/>
    <property type="project" value="UniProtKB-SubCell"/>
</dbReference>
<feature type="active site" evidence="12">
    <location>
        <position position="410"/>
    </location>
</feature>
<feature type="region of interest" description="Disordered" evidence="14">
    <location>
        <begin position="496"/>
        <end position="524"/>
    </location>
</feature>
<dbReference type="Gene3D" id="1.50.10.10">
    <property type="match status" value="1"/>
</dbReference>
<evidence type="ECO:0000256" key="2">
    <source>
        <dbReference type="ARBA" id="ARBA00004613"/>
    </source>
</evidence>
<keyword evidence="9 12" id="KW-0119">Carbohydrate metabolism</keyword>
<dbReference type="eggNOG" id="ENOG502QRF6">
    <property type="taxonomic scope" value="Eukaryota"/>
</dbReference>
<keyword evidence="11 12" id="KW-0624">Polysaccharide degradation</keyword>
<reference evidence="16" key="1">
    <citation type="journal article" date="2011" name="Science">
        <title>The Selaginella genome identifies genetic changes associated with the evolution of vascular plants.</title>
        <authorList>
            <person name="Banks J.A."/>
            <person name="Nishiyama T."/>
            <person name="Hasebe M."/>
            <person name="Bowman J.L."/>
            <person name="Gribskov M."/>
            <person name="dePamphilis C."/>
            <person name="Albert V.A."/>
            <person name="Aono N."/>
            <person name="Aoyama T."/>
            <person name="Ambrose B.A."/>
            <person name="Ashton N.W."/>
            <person name="Axtell M.J."/>
            <person name="Barker E."/>
            <person name="Barker M.S."/>
            <person name="Bennetzen J.L."/>
            <person name="Bonawitz N.D."/>
            <person name="Chapple C."/>
            <person name="Cheng C."/>
            <person name="Correa L.G."/>
            <person name="Dacre M."/>
            <person name="DeBarry J."/>
            <person name="Dreyer I."/>
            <person name="Elias M."/>
            <person name="Engstrom E.M."/>
            <person name="Estelle M."/>
            <person name="Feng L."/>
            <person name="Finet C."/>
            <person name="Floyd S.K."/>
            <person name="Frommer W.B."/>
            <person name="Fujita T."/>
            <person name="Gramzow L."/>
            <person name="Gutensohn M."/>
            <person name="Harholt J."/>
            <person name="Hattori M."/>
            <person name="Heyl A."/>
            <person name="Hirai T."/>
            <person name="Hiwatashi Y."/>
            <person name="Ishikawa M."/>
            <person name="Iwata M."/>
            <person name="Karol K.G."/>
            <person name="Koehler B."/>
            <person name="Kolukisaoglu U."/>
            <person name="Kubo M."/>
            <person name="Kurata T."/>
            <person name="Lalonde S."/>
            <person name="Li K."/>
            <person name="Li Y."/>
            <person name="Litt A."/>
            <person name="Lyons E."/>
            <person name="Manning G."/>
            <person name="Maruyama T."/>
            <person name="Michael T.P."/>
            <person name="Mikami K."/>
            <person name="Miyazaki S."/>
            <person name="Morinaga S."/>
            <person name="Murata T."/>
            <person name="Mueller-Roeber B."/>
            <person name="Nelson D.R."/>
            <person name="Obara M."/>
            <person name="Oguri Y."/>
            <person name="Olmstead R.G."/>
            <person name="Onodera N."/>
            <person name="Petersen B.L."/>
            <person name="Pils B."/>
            <person name="Prigge M."/>
            <person name="Rensing S.A."/>
            <person name="Riano-Pachon D.M."/>
            <person name="Roberts A.W."/>
            <person name="Sato Y."/>
            <person name="Scheller H.V."/>
            <person name="Schulz B."/>
            <person name="Schulz C."/>
            <person name="Shakirov E.V."/>
            <person name="Shibagaki N."/>
            <person name="Shinohara N."/>
            <person name="Shippen D.E."/>
            <person name="Soerensen I."/>
            <person name="Sotooka R."/>
            <person name="Sugimoto N."/>
            <person name="Sugita M."/>
            <person name="Sumikawa N."/>
            <person name="Tanurdzic M."/>
            <person name="Theissen G."/>
            <person name="Ulvskov P."/>
            <person name="Wakazuki S."/>
            <person name="Weng J.K."/>
            <person name="Willats W.W."/>
            <person name="Wipf D."/>
            <person name="Wolf P.G."/>
            <person name="Yang L."/>
            <person name="Zimmer A.D."/>
            <person name="Zhu Q."/>
            <person name="Mitros T."/>
            <person name="Hellsten U."/>
            <person name="Loque D."/>
            <person name="Otillar R."/>
            <person name="Salamov A."/>
            <person name="Schmutz J."/>
            <person name="Shapiro H."/>
            <person name="Lindquist E."/>
            <person name="Lucas S."/>
            <person name="Rokhsar D."/>
            <person name="Grigoriev I.V."/>
        </authorList>
    </citation>
    <scope>NUCLEOTIDE SEQUENCE [LARGE SCALE GENOMIC DNA]</scope>
</reference>
<evidence type="ECO:0000256" key="11">
    <source>
        <dbReference type="ARBA" id="ARBA00023326"/>
    </source>
</evidence>
<evidence type="ECO:0000256" key="1">
    <source>
        <dbReference type="ARBA" id="ARBA00000966"/>
    </source>
</evidence>
<evidence type="ECO:0000256" key="9">
    <source>
        <dbReference type="ARBA" id="ARBA00023277"/>
    </source>
</evidence>
<evidence type="ECO:0000256" key="3">
    <source>
        <dbReference type="ARBA" id="ARBA00007072"/>
    </source>
</evidence>
<dbReference type="PROSITE" id="PS00592">
    <property type="entry name" value="GH9_2"/>
    <property type="match status" value="1"/>
</dbReference>
<dbReference type="PANTHER" id="PTHR22298">
    <property type="entry name" value="ENDO-1,4-BETA-GLUCANASE"/>
    <property type="match status" value="1"/>
</dbReference>
<proteinExistence type="inferred from homology"/>
<dbReference type="InterPro" id="IPR019028">
    <property type="entry name" value="CBM_49"/>
</dbReference>
<keyword evidence="6 12" id="KW-0378">Hydrolase</keyword>
<feature type="signal peptide" evidence="13">
    <location>
        <begin position="1"/>
        <end position="18"/>
    </location>
</feature>
<dbReference type="OMA" id="GNQRIAW"/>
<gene>
    <name evidence="16" type="ORF">SELMODRAFT_234652</name>
</gene>
<protein>
    <recommendedName>
        <fullName evidence="13">Endoglucanase</fullName>
        <ecNumber evidence="13">3.2.1.4</ecNumber>
    </recommendedName>
</protein>
<evidence type="ECO:0000256" key="12">
    <source>
        <dbReference type="PROSITE-ProRule" id="PRU10059"/>
    </source>
</evidence>
<dbReference type="InterPro" id="IPR008928">
    <property type="entry name" value="6-hairpin_glycosidase_sf"/>
</dbReference>
<keyword evidence="4" id="KW-0964">Secreted</keyword>
<evidence type="ECO:0000256" key="8">
    <source>
        <dbReference type="ARBA" id="ARBA00023180"/>
    </source>
</evidence>
<evidence type="ECO:0000256" key="7">
    <source>
        <dbReference type="ARBA" id="ARBA00023001"/>
    </source>
</evidence>
<keyword evidence="8" id="KW-0325">Glycoprotein</keyword>
<dbReference type="InParanoid" id="D8SNP2"/>
<evidence type="ECO:0000256" key="4">
    <source>
        <dbReference type="ARBA" id="ARBA00022525"/>
    </source>
</evidence>
<sequence length="622" mass="68193">MWVLGWAVLLLASAGQSAFDYKDALSKSILFYEAQRSGRLPTDQRAAWRSDSALLDGKSQGVDLVGGYYDAGDNVKFGLPMAFTITMMSWSAIEFHKQLQSSGQLGYTLDAIKWGADYLVKAHPQPNVLWGEVGDGFTDHFCWQRPEDMTTPRKAYKIDASNPGSDLAGETAAALAAASIVFRRHNAAYANNLLAHSKQASLFQFADTRRGKYDASISVAQKFYNSKSGYADELLWAALWLHQATHDDFYLSYAANNAGTLGGLGWDMKEFSWDVKYAGVQVLASKVLLQGRGGQHASVLRSYQSKANFFLCACLQKNGGGGNVQRTPGGLLYVRSWNNMQYVTGAAFLLTVYSDYLASSGQQLQCPGQRVGPGELLRMAQSQVDYILGDNPRATSYMVGFGANFPQEVHHRASSIVSYKVNPSFVSCRGGYATWYKRRDRDPNILTGAVVGGPDQNDNFADERDNFEQTEPAIYTNGPLMGVLARLHGGYYNSRDDSGSDLSTNPVEALPLPPTSAASRPDDSVELTHETVASWLFKGQTYYKYAVNATNASKHTLSSLNLRIDNLQGPLWGLTKTDATAYTFPEWLHSLSPHGSLVFVYIQPAAAAKVQVLSSSWVERAS</sequence>
<dbReference type="Gramene" id="EFJ13916">
    <property type="protein sequence ID" value="EFJ13916"/>
    <property type="gene ID" value="SELMODRAFT_234652"/>
</dbReference>
<evidence type="ECO:0000256" key="6">
    <source>
        <dbReference type="ARBA" id="ARBA00022801"/>
    </source>
</evidence>
<comment type="subcellular location">
    <subcellularLocation>
        <location evidence="2">Secreted</location>
    </subcellularLocation>
</comment>
<comment type="similarity">
    <text evidence="3 12 13">Belongs to the glycosyl hydrolase 9 (cellulase E) family.</text>
</comment>
<dbReference type="STRING" id="88036.D8SNP2"/>
<dbReference type="EC" id="3.2.1.4" evidence="13"/>
<name>D8SNP2_SELML</name>
<dbReference type="GO" id="GO:0008810">
    <property type="term" value="F:cellulase activity"/>
    <property type="evidence" value="ECO:0007669"/>
    <property type="project" value="UniProtKB-EC"/>
</dbReference>
<dbReference type="FunFam" id="1.50.10.10:FF:000020">
    <property type="entry name" value="Endoglucanase"/>
    <property type="match status" value="1"/>
</dbReference>
<keyword evidence="7 13" id="KW-0136">Cellulose degradation</keyword>
<comment type="catalytic activity">
    <reaction evidence="1 13">
        <text>Endohydrolysis of (1-&gt;4)-beta-D-glucosidic linkages in cellulose, lichenin and cereal beta-D-glucans.</text>
        <dbReference type="EC" id="3.2.1.4"/>
    </reaction>
</comment>
<dbReference type="SUPFAM" id="SSF48208">
    <property type="entry name" value="Six-hairpin glycosidases"/>
    <property type="match status" value="1"/>
</dbReference>
<dbReference type="InterPro" id="IPR001701">
    <property type="entry name" value="Glyco_hydro_9"/>
</dbReference>
<dbReference type="EMBL" id="GL377630">
    <property type="protein sequence ID" value="EFJ13916.1"/>
    <property type="molecule type" value="Genomic_DNA"/>
</dbReference>
<dbReference type="Pfam" id="PF00759">
    <property type="entry name" value="Glyco_hydro_9"/>
    <property type="match status" value="1"/>
</dbReference>
<evidence type="ECO:0000313" key="17">
    <source>
        <dbReference type="Proteomes" id="UP000001514"/>
    </source>
</evidence>
<dbReference type="InterPro" id="IPR012341">
    <property type="entry name" value="6hp_glycosidase-like_sf"/>
</dbReference>
<dbReference type="InterPro" id="IPR018221">
    <property type="entry name" value="Glyco_hydro_9_His_AS"/>
</dbReference>
<dbReference type="AlphaFoldDB" id="D8SNP2"/>
<feature type="chain" id="PRO_5005127346" description="Endoglucanase" evidence="13">
    <location>
        <begin position="19"/>
        <end position="622"/>
    </location>
</feature>
<feature type="domain" description="Carbohydrate binding" evidence="15">
    <location>
        <begin position="525"/>
        <end position="606"/>
    </location>
</feature>
<keyword evidence="17" id="KW-1185">Reference proteome</keyword>
<evidence type="ECO:0000256" key="13">
    <source>
        <dbReference type="RuleBase" id="RU361166"/>
    </source>
</evidence>
<keyword evidence="10 12" id="KW-0326">Glycosidase</keyword>
<keyword evidence="5 13" id="KW-0732">Signal</keyword>
<dbReference type="SMART" id="SM01063">
    <property type="entry name" value="CBM49"/>
    <property type="match status" value="1"/>
</dbReference>
<evidence type="ECO:0000256" key="14">
    <source>
        <dbReference type="SAM" id="MobiDB-lite"/>
    </source>
</evidence>
<dbReference type="Pfam" id="PF09478">
    <property type="entry name" value="CBM49"/>
    <property type="match status" value="1"/>
</dbReference>
<evidence type="ECO:0000256" key="5">
    <source>
        <dbReference type="ARBA" id="ARBA00022729"/>
    </source>
</evidence>
<dbReference type="Proteomes" id="UP000001514">
    <property type="component" value="Unassembled WGS sequence"/>
</dbReference>